<dbReference type="EMBL" id="PDCK01000043">
    <property type="protein sequence ID" value="PRQ34215.1"/>
    <property type="molecule type" value="Genomic_DNA"/>
</dbReference>
<feature type="compositionally biased region" description="Polar residues" evidence="1">
    <location>
        <begin position="15"/>
        <end position="24"/>
    </location>
</feature>
<feature type="compositionally biased region" description="Basic and acidic residues" evidence="1">
    <location>
        <begin position="1"/>
        <end position="14"/>
    </location>
</feature>
<dbReference type="Proteomes" id="UP000238479">
    <property type="component" value="Chromosome 5"/>
</dbReference>
<organism evidence="2 3">
    <name type="scientific">Rosa chinensis</name>
    <name type="common">China rose</name>
    <dbReference type="NCBI Taxonomy" id="74649"/>
    <lineage>
        <taxon>Eukaryota</taxon>
        <taxon>Viridiplantae</taxon>
        <taxon>Streptophyta</taxon>
        <taxon>Embryophyta</taxon>
        <taxon>Tracheophyta</taxon>
        <taxon>Spermatophyta</taxon>
        <taxon>Magnoliopsida</taxon>
        <taxon>eudicotyledons</taxon>
        <taxon>Gunneridae</taxon>
        <taxon>Pentapetalae</taxon>
        <taxon>rosids</taxon>
        <taxon>fabids</taxon>
        <taxon>Rosales</taxon>
        <taxon>Rosaceae</taxon>
        <taxon>Rosoideae</taxon>
        <taxon>Rosoideae incertae sedis</taxon>
        <taxon>Rosa</taxon>
    </lineage>
</organism>
<gene>
    <name evidence="2" type="ORF">RchiOBHm_Chr5g0066381</name>
</gene>
<evidence type="ECO:0000313" key="2">
    <source>
        <dbReference type="EMBL" id="PRQ34215.1"/>
    </source>
</evidence>
<keyword evidence="3" id="KW-1185">Reference proteome</keyword>
<proteinExistence type="predicted"/>
<comment type="caution">
    <text evidence="2">The sequence shown here is derived from an EMBL/GenBank/DDBJ whole genome shotgun (WGS) entry which is preliminary data.</text>
</comment>
<evidence type="ECO:0000313" key="3">
    <source>
        <dbReference type="Proteomes" id="UP000238479"/>
    </source>
</evidence>
<evidence type="ECO:0000256" key="1">
    <source>
        <dbReference type="SAM" id="MobiDB-lite"/>
    </source>
</evidence>
<accession>A0A2P6QJ57</accession>
<protein>
    <submittedName>
        <fullName evidence="2">Uncharacterized protein</fullName>
    </submittedName>
</protein>
<reference evidence="2 3" key="1">
    <citation type="journal article" date="2018" name="Nat. Genet.">
        <title>The Rosa genome provides new insights in the design of modern roses.</title>
        <authorList>
            <person name="Bendahmane M."/>
        </authorList>
    </citation>
    <scope>NUCLEOTIDE SEQUENCE [LARGE SCALE GENOMIC DNA]</scope>
    <source>
        <strain evidence="3">cv. Old Blush</strain>
    </source>
</reference>
<dbReference type="AlphaFoldDB" id="A0A2P6QJ57"/>
<sequence length="59" mass="6623">MENRGNPEAIKLDKTTATSEPENNSGGGLFVPGKDRVVYRPPERKSLLDEIFITIFLLF</sequence>
<feature type="region of interest" description="Disordered" evidence="1">
    <location>
        <begin position="1"/>
        <end position="34"/>
    </location>
</feature>
<dbReference type="STRING" id="74649.A0A2P6QJ57"/>
<dbReference type="Gramene" id="PRQ34215">
    <property type="protein sequence ID" value="PRQ34215"/>
    <property type="gene ID" value="RchiOBHm_Chr5g0066381"/>
</dbReference>
<name>A0A2P6QJ57_ROSCH</name>